<dbReference type="Proteomes" id="UP000198916">
    <property type="component" value="Unassembled WGS sequence"/>
</dbReference>
<dbReference type="RefSeq" id="WP_177181177.1">
    <property type="nucleotide sequence ID" value="NZ_FNZR01000007.1"/>
</dbReference>
<keyword evidence="2" id="KW-1185">Reference proteome</keyword>
<name>A0A1H7RLT6_9SPHI</name>
<accession>A0A1H7RLT6</accession>
<evidence type="ECO:0000313" key="2">
    <source>
        <dbReference type="Proteomes" id="UP000198916"/>
    </source>
</evidence>
<protein>
    <submittedName>
        <fullName evidence="1">Uncharacterized protein</fullName>
    </submittedName>
</protein>
<reference evidence="2" key="1">
    <citation type="submission" date="2016-10" db="EMBL/GenBank/DDBJ databases">
        <authorList>
            <person name="Varghese N."/>
            <person name="Submissions S."/>
        </authorList>
    </citation>
    <scope>NUCLEOTIDE SEQUENCE [LARGE SCALE GENOMIC DNA]</scope>
    <source>
        <strain evidence="2">Jip14</strain>
    </source>
</reference>
<organism evidence="1 2">
    <name type="scientific">Parapedobacter koreensis</name>
    <dbReference type="NCBI Taxonomy" id="332977"/>
    <lineage>
        <taxon>Bacteria</taxon>
        <taxon>Pseudomonadati</taxon>
        <taxon>Bacteroidota</taxon>
        <taxon>Sphingobacteriia</taxon>
        <taxon>Sphingobacteriales</taxon>
        <taxon>Sphingobacteriaceae</taxon>
        <taxon>Parapedobacter</taxon>
    </lineage>
</organism>
<dbReference type="EMBL" id="FNZR01000007">
    <property type="protein sequence ID" value="SEL61201.1"/>
    <property type="molecule type" value="Genomic_DNA"/>
</dbReference>
<dbReference type="AlphaFoldDB" id="A0A1H7RLT6"/>
<proteinExistence type="predicted"/>
<gene>
    <name evidence="1" type="ORF">SAMN05421740_107191</name>
</gene>
<sequence length="54" mass="6045">MRIATDPNYQRTRENNAEFGAGVAAAKRLRDTLRPMILLIAPKRFTATANNLSQ</sequence>
<evidence type="ECO:0000313" key="1">
    <source>
        <dbReference type="EMBL" id="SEL61201.1"/>
    </source>
</evidence>
<dbReference type="STRING" id="332977.SAMN05421740_107191"/>